<organism evidence="1 2">
    <name type="scientific">Arcicella aurantiaca</name>
    <dbReference type="NCBI Taxonomy" id="591202"/>
    <lineage>
        <taxon>Bacteria</taxon>
        <taxon>Pseudomonadati</taxon>
        <taxon>Bacteroidota</taxon>
        <taxon>Cytophagia</taxon>
        <taxon>Cytophagales</taxon>
        <taxon>Flectobacillaceae</taxon>
        <taxon>Arcicella</taxon>
    </lineage>
</organism>
<proteinExistence type="predicted"/>
<comment type="caution">
    <text evidence="1">The sequence shown here is derived from an EMBL/GenBank/DDBJ whole genome shotgun (WGS) entry which is preliminary data.</text>
</comment>
<protein>
    <submittedName>
        <fullName evidence="1">Uncharacterized protein</fullName>
    </submittedName>
</protein>
<dbReference type="Proteomes" id="UP000245489">
    <property type="component" value="Unassembled WGS sequence"/>
</dbReference>
<gene>
    <name evidence="1" type="ORF">LV89_02016</name>
</gene>
<dbReference type="AlphaFoldDB" id="A0A316EB76"/>
<accession>A0A316EB76</accession>
<evidence type="ECO:0000313" key="2">
    <source>
        <dbReference type="Proteomes" id="UP000245489"/>
    </source>
</evidence>
<reference evidence="1 2" key="1">
    <citation type="submission" date="2018-05" db="EMBL/GenBank/DDBJ databases">
        <title>Genomic Encyclopedia of Archaeal and Bacterial Type Strains, Phase II (KMG-II): from individual species to whole genera.</title>
        <authorList>
            <person name="Goeker M."/>
        </authorList>
    </citation>
    <scope>NUCLEOTIDE SEQUENCE [LARGE SCALE GENOMIC DNA]</scope>
    <source>
        <strain evidence="1 2">DSM 22214</strain>
    </source>
</reference>
<dbReference type="RefSeq" id="WP_109742763.1">
    <property type="nucleotide sequence ID" value="NZ_QGGO01000008.1"/>
</dbReference>
<dbReference type="EMBL" id="QGGO01000008">
    <property type="protein sequence ID" value="PWK27201.1"/>
    <property type="molecule type" value="Genomic_DNA"/>
</dbReference>
<keyword evidence="2" id="KW-1185">Reference proteome</keyword>
<name>A0A316EB76_9BACT</name>
<evidence type="ECO:0000313" key="1">
    <source>
        <dbReference type="EMBL" id="PWK27201.1"/>
    </source>
</evidence>
<sequence>MLLQAIFDTQKYIIDELTEEQKETSIKRLKYEFIEVIGDAIIKNNKLDFERENQFDEFSPPYNQPILFKGSYYVFNHNDMQEILDKIEQIRVDPWNNDLFNPLINMLIG</sequence>